<comment type="caution">
    <text evidence="2">The sequence shown here is derived from an EMBL/GenBank/DDBJ whole genome shotgun (WGS) entry which is preliminary data.</text>
</comment>
<evidence type="ECO:0000313" key="2">
    <source>
        <dbReference type="EMBL" id="RPF47123.1"/>
    </source>
</evidence>
<evidence type="ECO:0000256" key="1">
    <source>
        <dbReference type="SAM" id="Phobius"/>
    </source>
</evidence>
<keyword evidence="1" id="KW-1133">Transmembrane helix</keyword>
<proteinExistence type="predicted"/>
<reference evidence="2 3" key="1">
    <citation type="submission" date="2018-11" db="EMBL/GenBank/DDBJ databases">
        <title>Genomic Encyclopedia of Type Strains, Phase IV (KMG-IV): sequencing the most valuable type-strain genomes for metagenomic binning, comparative biology and taxonomic classification.</title>
        <authorList>
            <person name="Goeker M."/>
        </authorList>
    </citation>
    <scope>NUCLEOTIDE SEQUENCE [LARGE SCALE GENOMIC DNA]</scope>
    <source>
        <strain evidence="2 3">DSM 102936</strain>
    </source>
</reference>
<keyword evidence="3" id="KW-1185">Reference proteome</keyword>
<protein>
    <submittedName>
        <fullName evidence="2">Uncharacterized protein</fullName>
    </submittedName>
</protein>
<sequence length="69" mass="7588">MAVKKLTAGEVVEKARVKRRVEGERSWVEQLANRLELSVFDLWLVGLTIAGIGALYLIGEVAARLSGIH</sequence>
<dbReference type="OrthoDB" id="9983891at2"/>
<organism evidence="2 3">
    <name type="scientific">Thermodesulfitimonas autotrophica</name>
    <dbReference type="NCBI Taxonomy" id="1894989"/>
    <lineage>
        <taxon>Bacteria</taxon>
        <taxon>Bacillati</taxon>
        <taxon>Bacillota</taxon>
        <taxon>Clostridia</taxon>
        <taxon>Thermoanaerobacterales</taxon>
        <taxon>Thermoanaerobacteraceae</taxon>
        <taxon>Thermodesulfitimonas</taxon>
    </lineage>
</organism>
<keyword evidence="1" id="KW-0812">Transmembrane</keyword>
<gene>
    <name evidence="2" type="ORF">EDD75_1398</name>
</gene>
<dbReference type="AlphaFoldDB" id="A0A3N5AQG4"/>
<feature type="transmembrane region" description="Helical" evidence="1">
    <location>
        <begin position="42"/>
        <end position="63"/>
    </location>
</feature>
<name>A0A3N5AQG4_9THEO</name>
<keyword evidence="1" id="KW-0472">Membrane</keyword>
<dbReference type="Proteomes" id="UP000282654">
    <property type="component" value="Unassembled WGS sequence"/>
</dbReference>
<accession>A0A3N5AQG4</accession>
<evidence type="ECO:0000313" key="3">
    <source>
        <dbReference type="Proteomes" id="UP000282654"/>
    </source>
</evidence>
<dbReference type="RefSeq" id="WP_123929974.1">
    <property type="nucleotide sequence ID" value="NZ_RKRE01000002.1"/>
</dbReference>
<dbReference type="EMBL" id="RKRE01000002">
    <property type="protein sequence ID" value="RPF47123.1"/>
    <property type="molecule type" value="Genomic_DNA"/>
</dbReference>